<accession>A0A1B6ESN5</accession>
<feature type="region of interest" description="Disordered" evidence="1">
    <location>
        <begin position="389"/>
        <end position="546"/>
    </location>
</feature>
<feature type="compositionally biased region" description="Low complexity" evidence="1">
    <location>
        <begin position="18"/>
        <end position="35"/>
    </location>
</feature>
<feature type="compositionally biased region" description="Basic residues" evidence="1">
    <location>
        <begin position="494"/>
        <end position="503"/>
    </location>
</feature>
<sequence>QPCQGAVGSAVPPDKAVPYTFAPPTTAPSYSTDTSTTTTFDYNHGAPVTSENFEQQGYWSGGPAPFVRNKQSQWRGEYRGSSARKQSSSSSTKVEEVEPDTTAIIDAAKRKQLPAWIREGLEKMEREKQKKIERERQLKEREEEMLRRKQEEEEALAAGIPVKSKFETDSEESEKEVEEAPVKPRRSRFDNSTSSPVVPKPIITKSYSPPPPVKRRSREEVMQEVMQQVRYVLTDILMTVTNEEMQKIAEEVLSDFRAKAPATQLRNTPALTSLTGKLGLGIYDSDSEDSSADSDQDEKPSKRENGVDSDDELRERITRKKQEFARIERDIENMVEQQEERERERERERELASQDVKDEPPQDQGQVEPKLIYPGARLDVRAEEVRHINELKSHEQNHAQFFTPERLYKVDKESSAEHSEDSDRNSSSKSESSSRSSSSSGYKKSKKSSKKKKDKKSSKRKRKRSSSRGSERKKSHRKSSHRYDERHRYEERRSRSRSRSRSRGHYDEYRHYRRHSSESSHKRHHHSYSHSPEYSRGKKSSHRSRD</sequence>
<feature type="compositionally biased region" description="Basic and acidic residues" evidence="1">
    <location>
        <begin position="313"/>
        <end position="360"/>
    </location>
</feature>
<feature type="compositionally biased region" description="Basic residues" evidence="1">
    <location>
        <begin position="537"/>
        <end position="546"/>
    </location>
</feature>
<feature type="compositionally biased region" description="Basic and acidic residues" evidence="1">
    <location>
        <begin position="297"/>
        <end position="306"/>
    </location>
</feature>
<feature type="region of interest" description="Disordered" evidence="1">
    <location>
        <begin position="1"/>
        <end position="35"/>
    </location>
</feature>
<dbReference type="EMBL" id="GECZ01028841">
    <property type="protein sequence ID" value="JAS40928.1"/>
    <property type="molecule type" value="Transcribed_RNA"/>
</dbReference>
<dbReference type="InterPro" id="IPR031937">
    <property type="entry name" value="PNISR"/>
</dbReference>
<feature type="compositionally biased region" description="Acidic residues" evidence="1">
    <location>
        <begin position="285"/>
        <end position="296"/>
    </location>
</feature>
<dbReference type="AlphaFoldDB" id="A0A1B6ESN5"/>
<feature type="compositionally biased region" description="Acidic residues" evidence="1">
    <location>
        <begin position="169"/>
        <end position="179"/>
    </location>
</feature>
<feature type="region of interest" description="Disordered" evidence="1">
    <location>
        <begin position="53"/>
        <end position="100"/>
    </location>
</feature>
<evidence type="ECO:0000313" key="2">
    <source>
        <dbReference type="EMBL" id="JAS40928.1"/>
    </source>
</evidence>
<feature type="compositionally biased region" description="Basic and acidic residues" evidence="1">
    <location>
        <begin position="126"/>
        <end position="151"/>
    </location>
</feature>
<evidence type="ECO:0000256" key="1">
    <source>
        <dbReference type="SAM" id="MobiDB-lite"/>
    </source>
</evidence>
<feature type="non-terminal residue" evidence="2">
    <location>
        <position position="1"/>
    </location>
</feature>
<dbReference type="Pfam" id="PF15996">
    <property type="entry name" value="PNISR"/>
    <property type="match status" value="1"/>
</dbReference>
<feature type="compositionally biased region" description="Basic and acidic residues" evidence="1">
    <location>
        <begin position="504"/>
        <end position="520"/>
    </location>
</feature>
<feature type="region of interest" description="Disordered" evidence="1">
    <location>
        <begin position="282"/>
        <end position="375"/>
    </location>
</feature>
<feature type="compositionally biased region" description="Low complexity" evidence="1">
    <location>
        <begin position="81"/>
        <end position="91"/>
    </location>
</feature>
<proteinExistence type="predicted"/>
<feature type="region of interest" description="Disordered" evidence="1">
    <location>
        <begin position="126"/>
        <end position="220"/>
    </location>
</feature>
<gene>
    <name evidence="2" type="ORF">g.25803</name>
</gene>
<feature type="compositionally biased region" description="Basic and acidic residues" evidence="1">
    <location>
        <begin position="406"/>
        <end position="426"/>
    </location>
</feature>
<name>A0A1B6ESN5_9HEMI</name>
<feature type="compositionally biased region" description="Basic residues" evidence="1">
    <location>
        <begin position="443"/>
        <end position="480"/>
    </location>
</feature>
<organism evidence="2">
    <name type="scientific">Cuerna arida</name>
    <dbReference type="NCBI Taxonomy" id="1464854"/>
    <lineage>
        <taxon>Eukaryota</taxon>
        <taxon>Metazoa</taxon>
        <taxon>Ecdysozoa</taxon>
        <taxon>Arthropoda</taxon>
        <taxon>Hexapoda</taxon>
        <taxon>Insecta</taxon>
        <taxon>Pterygota</taxon>
        <taxon>Neoptera</taxon>
        <taxon>Paraneoptera</taxon>
        <taxon>Hemiptera</taxon>
        <taxon>Auchenorrhyncha</taxon>
        <taxon>Membracoidea</taxon>
        <taxon>Cicadellidae</taxon>
        <taxon>Cicadellinae</taxon>
        <taxon>Proconiini</taxon>
        <taxon>Cuerna</taxon>
    </lineage>
</organism>
<dbReference type="PANTHER" id="PTHR31518">
    <property type="entry name" value="ARGININE/SERINE-RICH PROTEIN PNISR"/>
    <property type="match status" value="1"/>
</dbReference>
<feature type="compositionally biased region" description="Low complexity" evidence="1">
    <location>
        <begin position="427"/>
        <end position="442"/>
    </location>
</feature>
<feature type="compositionally biased region" description="Basic and acidic residues" evidence="1">
    <location>
        <begin position="481"/>
        <end position="493"/>
    </location>
</feature>
<reference evidence="2" key="1">
    <citation type="submission" date="2015-11" db="EMBL/GenBank/DDBJ databases">
        <title>De novo transcriptome assembly of four potential Pierce s Disease insect vectors from Arizona vineyards.</title>
        <authorList>
            <person name="Tassone E.E."/>
        </authorList>
    </citation>
    <scope>NUCLEOTIDE SEQUENCE</scope>
</reference>
<protein>
    <submittedName>
        <fullName evidence="2">Uncharacterized protein</fullName>
    </submittedName>
</protein>